<feature type="compositionally biased region" description="Basic and acidic residues" evidence="1">
    <location>
        <begin position="8"/>
        <end position="21"/>
    </location>
</feature>
<proteinExistence type="predicted"/>
<comment type="caution">
    <text evidence="2">The sequence shown here is derived from an EMBL/GenBank/DDBJ whole genome shotgun (WGS) entry which is preliminary data.</text>
</comment>
<dbReference type="Proteomes" id="UP000257109">
    <property type="component" value="Unassembled WGS sequence"/>
</dbReference>
<keyword evidence="3" id="KW-1185">Reference proteome</keyword>
<organism evidence="2 3">
    <name type="scientific">Mucuna pruriens</name>
    <name type="common">Velvet bean</name>
    <name type="synonym">Dolichos pruriens</name>
    <dbReference type="NCBI Taxonomy" id="157652"/>
    <lineage>
        <taxon>Eukaryota</taxon>
        <taxon>Viridiplantae</taxon>
        <taxon>Streptophyta</taxon>
        <taxon>Embryophyta</taxon>
        <taxon>Tracheophyta</taxon>
        <taxon>Spermatophyta</taxon>
        <taxon>Magnoliopsida</taxon>
        <taxon>eudicotyledons</taxon>
        <taxon>Gunneridae</taxon>
        <taxon>Pentapetalae</taxon>
        <taxon>rosids</taxon>
        <taxon>fabids</taxon>
        <taxon>Fabales</taxon>
        <taxon>Fabaceae</taxon>
        <taxon>Papilionoideae</taxon>
        <taxon>50 kb inversion clade</taxon>
        <taxon>NPAAA clade</taxon>
        <taxon>indigoferoid/millettioid clade</taxon>
        <taxon>Phaseoleae</taxon>
        <taxon>Mucuna</taxon>
    </lineage>
</organism>
<dbReference type="EMBL" id="QJKJ01013236">
    <property type="protein sequence ID" value="RDX66878.1"/>
    <property type="molecule type" value="Genomic_DNA"/>
</dbReference>
<gene>
    <name evidence="2" type="ORF">CR513_54312</name>
</gene>
<evidence type="ECO:0000313" key="2">
    <source>
        <dbReference type="EMBL" id="RDX66878.1"/>
    </source>
</evidence>
<accession>A0A371ELE9</accession>
<feature type="non-terminal residue" evidence="2">
    <location>
        <position position="1"/>
    </location>
</feature>
<evidence type="ECO:0000313" key="3">
    <source>
        <dbReference type="Proteomes" id="UP000257109"/>
    </source>
</evidence>
<sequence length="101" mass="11545">MVVIRRKNKEEIDQKDHKGEGKGLGSGRLGWIRRVLLTFYTCPSFDNCNFLNLKLGLHLIGFYLIINAKTLYNILLRQPIPNTLGAGVITNRKIGEDMTHY</sequence>
<evidence type="ECO:0000256" key="1">
    <source>
        <dbReference type="SAM" id="MobiDB-lite"/>
    </source>
</evidence>
<reference evidence="2" key="1">
    <citation type="submission" date="2018-05" db="EMBL/GenBank/DDBJ databases">
        <title>Draft genome of Mucuna pruriens seed.</title>
        <authorList>
            <person name="Nnadi N.E."/>
            <person name="Vos R."/>
            <person name="Hasami M.H."/>
            <person name="Devisetty U.K."/>
            <person name="Aguiy J.C."/>
        </authorList>
    </citation>
    <scope>NUCLEOTIDE SEQUENCE [LARGE SCALE GENOMIC DNA]</scope>
    <source>
        <strain evidence="2">JCA_2017</strain>
    </source>
</reference>
<feature type="region of interest" description="Disordered" evidence="1">
    <location>
        <begin position="1"/>
        <end position="25"/>
    </location>
</feature>
<name>A0A371ELE9_MUCPR</name>
<dbReference type="AlphaFoldDB" id="A0A371ELE9"/>
<protein>
    <submittedName>
        <fullName evidence="2">Uncharacterized protein</fullName>
    </submittedName>
</protein>